<keyword evidence="4" id="KW-0808">Transferase</keyword>
<dbReference type="AlphaFoldDB" id="A0AAD7D0V7"/>
<evidence type="ECO:0000259" key="9">
    <source>
        <dbReference type="Pfam" id="PF01728"/>
    </source>
</evidence>
<dbReference type="InterPro" id="IPR029063">
    <property type="entry name" value="SAM-dependent_MTases_sf"/>
</dbReference>
<feature type="domain" description="Ribosomal RNA methyltransferase FtsJ" evidence="9">
    <location>
        <begin position="158"/>
        <end position="304"/>
    </location>
</feature>
<dbReference type="PIRSF" id="PIRSF005461">
    <property type="entry name" value="23S_rRNA_mtase"/>
    <property type="match status" value="1"/>
</dbReference>
<dbReference type="GO" id="GO:0008650">
    <property type="term" value="F:rRNA (uridine-2'-O-)-methyltransferase activity"/>
    <property type="evidence" value="ECO:0007669"/>
    <property type="project" value="TreeGrafter"/>
</dbReference>
<dbReference type="GO" id="GO:0005739">
    <property type="term" value="C:mitochondrion"/>
    <property type="evidence" value="ECO:0007669"/>
    <property type="project" value="TreeGrafter"/>
</dbReference>
<feature type="region of interest" description="Disordered" evidence="8">
    <location>
        <begin position="110"/>
        <end position="138"/>
    </location>
</feature>
<evidence type="ECO:0000256" key="4">
    <source>
        <dbReference type="ARBA" id="ARBA00022679"/>
    </source>
</evidence>
<evidence type="ECO:0000313" key="11">
    <source>
        <dbReference type="Proteomes" id="UP001221757"/>
    </source>
</evidence>
<keyword evidence="11" id="KW-1185">Reference proteome</keyword>
<dbReference type="PANTHER" id="PTHR10920:SF18">
    <property type="entry name" value="RRNA METHYLTRANSFERASE 2, MITOCHONDRIAL"/>
    <property type="match status" value="1"/>
</dbReference>
<comment type="caution">
    <text evidence="10">The sequence shown here is derived from an EMBL/GenBank/DDBJ whole genome shotgun (WGS) entry which is preliminary data.</text>
</comment>
<evidence type="ECO:0000256" key="6">
    <source>
        <dbReference type="ARBA" id="ARBA00041184"/>
    </source>
</evidence>
<evidence type="ECO:0000313" key="10">
    <source>
        <dbReference type="EMBL" id="KAJ7673484.1"/>
    </source>
</evidence>
<evidence type="ECO:0000256" key="7">
    <source>
        <dbReference type="PIRSR" id="PIRSR005461-1"/>
    </source>
</evidence>
<comment type="similarity">
    <text evidence="1">Belongs to the class I-like SAM-binding methyltransferase superfamily. RNA methyltransferase RlmE family.</text>
</comment>
<dbReference type="InterPro" id="IPR015507">
    <property type="entry name" value="rRNA-MeTfrase_E"/>
</dbReference>
<dbReference type="InterPro" id="IPR050082">
    <property type="entry name" value="RNA_methyltr_RlmE"/>
</dbReference>
<feature type="domain" description="Ribosomal RNA methyltransferase FtsJ" evidence="9">
    <location>
        <begin position="48"/>
        <end position="94"/>
    </location>
</feature>
<evidence type="ECO:0000256" key="8">
    <source>
        <dbReference type="SAM" id="MobiDB-lite"/>
    </source>
</evidence>
<dbReference type="InterPro" id="IPR002877">
    <property type="entry name" value="RNA_MeTrfase_FtsJ_dom"/>
</dbReference>
<dbReference type="Proteomes" id="UP001221757">
    <property type="component" value="Unassembled WGS sequence"/>
</dbReference>
<name>A0AAD7D0V7_MYCRO</name>
<evidence type="ECO:0000256" key="1">
    <source>
        <dbReference type="ARBA" id="ARBA00009258"/>
    </source>
</evidence>
<keyword evidence="3 10" id="KW-0489">Methyltransferase</keyword>
<evidence type="ECO:0000256" key="3">
    <source>
        <dbReference type="ARBA" id="ARBA00022603"/>
    </source>
</evidence>
<feature type="compositionally biased region" description="Low complexity" evidence="8">
    <location>
        <begin position="121"/>
        <end position="131"/>
    </location>
</feature>
<dbReference type="HAMAP" id="MF_01547">
    <property type="entry name" value="RNA_methyltr_E"/>
    <property type="match status" value="1"/>
</dbReference>
<dbReference type="SUPFAM" id="SSF53335">
    <property type="entry name" value="S-adenosyl-L-methionine-dependent methyltransferases"/>
    <property type="match status" value="2"/>
</dbReference>
<evidence type="ECO:0000256" key="2">
    <source>
        <dbReference type="ARBA" id="ARBA00022552"/>
    </source>
</evidence>
<dbReference type="Gene3D" id="3.40.50.150">
    <property type="entry name" value="Vaccinia Virus protein VP39"/>
    <property type="match status" value="1"/>
</dbReference>
<reference evidence="10" key="1">
    <citation type="submission" date="2023-03" db="EMBL/GenBank/DDBJ databases">
        <title>Massive genome expansion in bonnet fungi (Mycena s.s.) driven by repeated elements and novel gene families across ecological guilds.</title>
        <authorList>
            <consortium name="Lawrence Berkeley National Laboratory"/>
            <person name="Harder C.B."/>
            <person name="Miyauchi S."/>
            <person name="Viragh M."/>
            <person name="Kuo A."/>
            <person name="Thoen E."/>
            <person name="Andreopoulos B."/>
            <person name="Lu D."/>
            <person name="Skrede I."/>
            <person name="Drula E."/>
            <person name="Henrissat B."/>
            <person name="Morin E."/>
            <person name="Kohler A."/>
            <person name="Barry K."/>
            <person name="LaButti K."/>
            <person name="Morin E."/>
            <person name="Salamov A."/>
            <person name="Lipzen A."/>
            <person name="Mereny Z."/>
            <person name="Hegedus B."/>
            <person name="Baldrian P."/>
            <person name="Stursova M."/>
            <person name="Weitz H."/>
            <person name="Taylor A."/>
            <person name="Grigoriev I.V."/>
            <person name="Nagy L.G."/>
            <person name="Martin F."/>
            <person name="Kauserud H."/>
        </authorList>
    </citation>
    <scope>NUCLEOTIDE SEQUENCE</scope>
    <source>
        <strain evidence="10">CBHHK067</strain>
    </source>
</reference>
<keyword evidence="2" id="KW-0698">rRNA processing</keyword>
<sequence>MPFRPTPLARTQKSSSTAWLARQARDPYVKLRSSSVTADASALAATSYRSRSAFKLIEMDEKYKFLRNQRDVQVVLDLGAAPGGWSQVVAQKLGWDAPLPLLRKAERMREPRGVYPKPGHSWSGAGASSSWPLPDGDEPADEPFTNPLDISALDAGTGRGTIVAVDLLRMVPIPGVQFIQADFLAPETEALIRGIIERKRGPHGKADVILCDMAANSTGNAFHDIESSLAICTSVLEFSKRHLRSAESMQRGLGGVLLMKYFVHPLTHMFRMEHLVTNFNDVRFIKPDASRTESKEAYYLCRGFKG</sequence>
<protein>
    <recommendedName>
        <fullName evidence="6">rRNA methyltransferase 2, mitochondrial</fullName>
    </recommendedName>
</protein>
<keyword evidence="5 7" id="KW-0949">S-adenosyl-L-methionine</keyword>
<dbReference type="PANTHER" id="PTHR10920">
    <property type="entry name" value="RIBOSOMAL RNA METHYLTRANSFERASE"/>
    <property type="match status" value="1"/>
</dbReference>
<proteinExistence type="inferred from homology"/>
<gene>
    <name evidence="10" type="ORF">B0H17DRAFT_947229</name>
</gene>
<evidence type="ECO:0000256" key="5">
    <source>
        <dbReference type="ARBA" id="ARBA00022691"/>
    </source>
</evidence>
<feature type="active site" description="Proton acceptor" evidence="7">
    <location>
        <position position="260"/>
    </location>
</feature>
<dbReference type="Pfam" id="PF01728">
    <property type="entry name" value="FtsJ"/>
    <property type="match status" value="2"/>
</dbReference>
<accession>A0AAD7D0V7</accession>
<dbReference type="EMBL" id="JARKIE010000162">
    <property type="protein sequence ID" value="KAJ7673484.1"/>
    <property type="molecule type" value="Genomic_DNA"/>
</dbReference>
<organism evidence="10 11">
    <name type="scientific">Mycena rosella</name>
    <name type="common">Pink bonnet</name>
    <name type="synonym">Agaricus rosellus</name>
    <dbReference type="NCBI Taxonomy" id="1033263"/>
    <lineage>
        <taxon>Eukaryota</taxon>
        <taxon>Fungi</taxon>
        <taxon>Dikarya</taxon>
        <taxon>Basidiomycota</taxon>
        <taxon>Agaricomycotina</taxon>
        <taxon>Agaricomycetes</taxon>
        <taxon>Agaricomycetidae</taxon>
        <taxon>Agaricales</taxon>
        <taxon>Marasmiineae</taxon>
        <taxon>Mycenaceae</taxon>
        <taxon>Mycena</taxon>
    </lineage>
</organism>